<dbReference type="PANTHER" id="PTHR34220">
    <property type="entry name" value="SENSOR HISTIDINE KINASE YPDA"/>
    <property type="match status" value="1"/>
</dbReference>
<keyword evidence="4" id="KW-0808">Transferase</keyword>
<accession>A0ABT2UTB2</accession>
<dbReference type="PROSITE" id="PS50885">
    <property type="entry name" value="HAMP"/>
    <property type="match status" value="1"/>
</dbReference>
<keyword evidence="5 6" id="KW-0472">Membrane</keyword>
<organism evidence="8 9">
    <name type="scientific">Paenibacillus baimaensis</name>
    <dbReference type="NCBI Taxonomy" id="2982185"/>
    <lineage>
        <taxon>Bacteria</taxon>
        <taxon>Bacillati</taxon>
        <taxon>Bacillota</taxon>
        <taxon>Bacilli</taxon>
        <taxon>Bacillales</taxon>
        <taxon>Paenibacillaceae</taxon>
        <taxon>Paenibacillus</taxon>
    </lineage>
</organism>
<keyword evidence="8" id="KW-0418">Kinase</keyword>
<keyword evidence="6" id="KW-1133">Transmembrane helix</keyword>
<comment type="subcellular location">
    <subcellularLocation>
        <location evidence="1">Cell membrane</location>
        <topology evidence="1">Multi-pass membrane protein</topology>
    </subcellularLocation>
</comment>
<dbReference type="SMART" id="SM00304">
    <property type="entry name" value="HAMP"/>
    <property type="match status" value="1"/>
</dbReference>
<evidence type="ECO:0000259" key="7">
    <source>
        <dbReference type="PROSITE" id="PS50885"/>
    </source>
</evidence>
<feature type="domain" description="HAMP" evidence="7">
    <location>
        <begin position="307"/>
        <end position="359"/>
    </location>
</feature>
<dbReference type="InterPro" id="IPR050640">
    <property type="entry name" value="Bact_2-comp_sensor_kinase"/>
</dbReference>
<dbReference type="Gene3D" id="6.10.340.10">
    <property type="match status" value="1"/>
</dbReference>
<evidence type="ECO:0000256" key="2">
    <source>
        <dbReference type="ARBA" id="ARBA00022475"/>
    </source>
</evidence>
<dbReference type="SUPFAM" id="SSF158472">
    <property type="entry name" value="HAMP domain-like"/>
    <property type="match status" value="1"/>
</dbReference>
<protein>
    <submittedName>
        <fullName evidence="8">Sensor histidine kinase</fullName>
    </submittedName>
</protein>
<dbReference type="PANTHER" id="PTHR34220:SF7">
    <property type="entry name" value="SENSOR HISTIDINE KINASE YPDA"/>
    <property type="match status" value="1"/>
</dbReference>
<dbReference type="Gene3D" id="3.30.565.10">
    <property type="entry name" value="Histidine kinase-like ATPase, C-terminal domain"/>
    <property type="match status" value="1"/>
</dbReference>
<dbReference type="SUPFAM" id="SSF55874">
    <property type="entry name" value="ATPase domain of HSP90 chaperone/DNA topoisomerase II/histidine kinase"/>
    <property type="match status" value="1"/>
</dbReference>
<dbReference type="Pfam" id="PF00672">
    <property type="entry name" value="HAMP"/>
    <property type="match status" value="1"/>
</dbReference>
<comment type="caution">
    <text evidence="8">The sequence shown here is derived from an EMBL/GenBank/DDBJ whole genome shotgun (WGS) entry which is preliminary data.</text>
</comment>
<keyword evidence="6" id="KW-0812">Transmembrane</keyword>
<feature type="transmembrane region" description="Helical" evidence="6">
    <location>
        <begin position="286"/>
        <end position="306"/>
    </location>
</feature>
<evidence type="ECO:0000313" key="9">
    <source>
        <dbReference type="Proteomes" id="UP001652445"/>
    </source>
</evidence>
<dbReference type="InterPro" id="IPR036890">
    <property type="entry name" value="HATPase_C_sf"/>
</dbReference>
<keyword evidence="9" id="KW-1185">Reference proteome</keyword>
<dbReference type="Pfam" id="PF06580">
    <property type="entry name" value="His_kinase"/>
    <property type="match status" value="1"/>
</dbReference>
<sequence>MTVAKRNTYRKMVLIIFLLLIPIACVYMYSHQVSVQVLRDEIQGNLLSRQQFFISQVDGAVDQLAMFPVIVAQDPFIRQYVDKKDSDIMDRLRLQSRVIEKLGLQSVSSDWTNELSIYLSEDRQALSSNIFVTYNDAYMKQPIQVNWSYDRGNGKSGSDTWVRQIAQPTSATTLQQAQVVYEVRLYAENIRLMLDHFKAGGKGDPFLYAPGLAAIHNHSVDPKLTQAVIKDLDTKSLQSDSGNRLLDLENDKFLVNYVKSNTLGWYLVDYVPLEQTLQPINASKNFFYISMGLLLIAGIAAAYLLYRHVQIPIGKLLQSVQQIKRGDYSGRIQYQTHNEFDFLIRRFNEMTEQMQELIETVHAEQLRSREATLKQLQAQINPHFLYNCLYFISNMAMLEDKQSVVEMANNLGDYYRYTTRVERQLVAVSEELQLVTNYLTIQNLRMNRLCFNMQIPESMLQLKIPRLLLQPLVENAIIHGLERKVGKGVIRIYGESDGGEHRIIVEDNGQGVSAERLSELQKTLDAPMSDEIGCGVWNIHQRLRYQFGREAGLRLMAAEKEGFKVIVTWRESPDVPDLNRG</sequence>
<dbReference type="EMBL" id="JAOQIO010000124">
    <property type="protein sequence ID" value="MCU6797865.1"/>
    <property type="molecule type" value="Genomic_DNA"/>
</dbReference>
<gene>
    <name evidence="8" type="ORF">OB236_37655</name>
</gene>
<dbReference type="CDD" id="cd06225">
    <property type="entry name" value="HAMP"/>
    <property type="match status" value="1"/>
</dbReference>
<name>A0ABT2UTB2_9BACL</name>
<dbReference type="Proteomes" id="UP001652445">
    <property type="component" value="Unassembled WGS sequence"/>
</dbReference>
<evidence type="ECO:0000256" key="1">
    <source>
        <dbReference type="ARBA" id="ARBA00004651"/>
    </source>
</evidence>
<dbReference type="RefSeq" id="WP_262688576.1">
    <property type="nucleotide sequence ID" value="NZ_JAOQIO010000124.1"/>
</dbReference>
<dbReference type="GO" id="GO:0016301">
    <property type="term" value="F:kinase activity"/>
    <property type="evidence" value="ECO:0007669"/>
    <property type="project" value="UniProtKB-KW"/>
</dbReference>
<dbReference type="InterPro" id="IPR003660">
    <property type="entry name" value="HAMP_dom"/>
</dbReference>
<dbReference type="InterPro" id="IPR010559">
    <property type="entry name" value="Sig_transdc_His_kin_internal"/>
</dbReference>
<reference evidence="8 9" key="1">
    <citation type="submission" date="2022-09" db="EMBL/GenBank/DDBJ databases">
        <authorList>
            <person name="Han X.L."/>
            <person name="Wang Q."/>
            <person name="Lu T."/>
        </authorList>
    </citation>
    <scope>NUCLEOTIDE SEQUENCE [LARGE SCALE GENOMIC DNA]</scope>
    <source>
        <strain evidence="8 9">WQ 127069</strain>
    </source>
</reference>
<evidence type="ECO:0000256" key="4">
    <source>
        <dbReference type="ARBA" id="ARBA00022679"/>
    </source>
</evidence>
<evidence type="ECO:0000256" key="3">
    <source>
        <dbReference type="ARBA" id="ARBA00022553"/>
    </source>
</evidence>
<proteinExistence type="predicted"/>
<keyword evidence="3" id="KW-0597">Phosphoprotein</keyword>
<feature type="transmembrane region" description="Helical" evidence="6">
    <location>
        <begin position="12"/>
        <end position="30"/>
    </location>
</feature>
<keyword evidence="2" id="KW-1003">Cell membrane</keyword>
<evidence type="ECO:0000256" key="5">
    <source>
        <dbReference type="ARBA" id="ARBA00023136"/>
    </source>
</evidence>
<evidence type="ECO:0000313" key="8">
    <source>
        <dbReference type="EMBL" id="MCU6797865.1"/>
    </source>
</evidence>
<evidence type="ECO:0000256" key="6">
    <source>
        <dbReference type="SAM" id="Phobius"/>
    </source>
</evidence>